<feature type="transmembrane region" description="Helical" evidence="1">
    <location>
        <begin position="178"/>
        <end position="200"/>
    </location>
</feature>
<evidence type="ECO:0000313" key="3">
    <source>
        <dbReference type="EMBL" id="MFF3670112.1"/>
    </source>
</evidence>
<evidence type="ECO:0000313" key="4">
    <source>
        <dbReference type="Proteomes" id="UP001602013"/>
    </source>
</evidence>
<gene>
    <name evidence="3" type="ORF">ACFYXI_31455</name>
</gene>
<dbReference type="InterPro" id="IPR050879">
    <property type="entry name" value="Acyltransferase_3"/>
</dbReference>
<dbReference type="PANTHER" id="PTHR23028:SF53">
    <property type="entry name" value="ACYL_TRANSF_3 DOMAIN-CONTAINING PROTEIN"/>
    <property type="match status" value="1"/>
</dbReference>
<dbReference type="PANTHER" id="PTHR23028">
    <property type="entry name" value="ACETYLTRANSFERASE"/>
    <property type="match status" value="1"/>
</dbReference>
<dbReference type="RefSeq" id="WP_387416370.1">
    <property type="nucleotide sequence ID" value="NZ_JBIASD010000027.1"/>
</dbReference>
<sequence length="394" mass="43423">MPIDDQVAITRYRWLDALRGLGATAVLLEHMTYRFLPEIRPTWFNLGNYGVLVFFLVSGYIIPASLERRGDVRAFWIGRLFRLYPLYVLTIAVVLAMMPIQPLRPNIDPVGHITMLMEVTGSWAFTEPMWTLSYEMVFYLLVTALFVAGVHRRSGLFALAFAALSVLVAFVMPTRGLLSGPVVPVIVLAVIVASLGGVLFGAGRVRTAGAFGLGALAIGLIVVGSRVPWQGAMVLAVMFTGTVIYRWERGEMSGMWPVLGVVFLICLTPFLKPVTVNGMANLATVALAGGTFWLFHALRGRRIPYALAWLGLISYSVYMLHMPVLRLFLLVSGNPLRFSWPVQLGLGLAALACICGVSWLTYRFVELPMQGLGRRLARRRPAPLTPAPERITVS</sequence>
<keyword evidence="1" id="KW-0812">Transmembrane</keyword>
<dbReference type="EC" id="2.3.-.-" evidence="3"/>
<dbReference type="Proteomes" id="UP001602013">
    <property type="component" value="Unassembled WGS sequence"/>
</dbReference>
<organism evidence="3 4">
    <name type="scientific">Microtetraspora malaysiensis</name>
    <dbReference type="NCBI Taxonomy" id="161358"/>
    <lineage>
        <taxon>Bacteria</taxon>
        <taxon>Bacillati</taxon>
        <taxon>Actinomycetota</taxon>
        <taxon>Actinomycetes</taxon>
        <taxon>Streptosporangiales</taxon>
        <taxon>Streptosporangiaceae</taxon>
        <taxon>Microtetraspora</taxon>
    </lineage>
</organism>
<keyword evidence="3" id="KW-0808">Transferase</keyword>
<dbReference type="Pfam" id="PF01757">
    <property type="entry name" value="Acyl_transf_3"/>
    <property type="match status" value="1"/>
</dbReference>
<dbReference type="EMBL" id="JBIASD010000027">
    <property type="protein sequence ID" value="MFF3670112.1"/>
    <property type="molecule type" value="Genomic_DNA"/>
</dbReference>
<protein>
    <submittedName>
        <fullName evidence="3">Acyltransferase family protein</fullName>
        <ecNumber evidence="3">2.3.-.-</ecNumber>
    </submittedName>
</protein>
<feature type="transmembrane region" description="Helical" evidence="1">
    <location>
        <begin position="305"/>
        <end position="324"/>
    </location>
</feature>
<feature type="transmembrane region" description="Helical" evidence="1">
    <location>
        <begin position="229"/>
        <end position="247"/>
    </location>
</feature>
<feature type="transmembrane region" description="Helical" evidence="1">
    <location>
        <begin position="83"/>
        <end position="100"/>
    </location>
</feature>
<feature type="transmembrane region" description="Helical" evidence="1">
    <location>
        <begin position="278"/>
        <end position="298"/>
    </location>
</feature>
<keyword evidence="1" id="KW-1133">Transmembrane helix</keyword>
<feature type="transmembrane region" description="Helical" evidence="1">
    <location>
        <begin position="207"/>
        <end position="223"/>
    </location>
</feature>
<keyword evidence="1" id="KW-0472">Membrane</keyword>
<feature type="domain" description="Acyltransferase 3" evidence="2">
    <location>
        <begin position="13"/>
        <end position="357"/>
    </location>
</feature>
<feature type="transmembrane region" description="Helical" evidence="1">
    <location>
        <begin position="254"/>
        <end position="272"/>
    </location>
</feature>
<reference evidence="3 4" key="1">
    <citation type="submission" date="2024-10" db="EMBL/GenBank/DDBJ databases">
        <title>The Natural Products Discovery Center: Release of the First 8490 Sequenced Strains for Exploring Actinobacteria Biosynthetic Diversity.</title>
        <authorList>
            <person name="Kalkreuter E."/>
            <person name="Kautsar S.A."/>
            <person name="Yang D."/>
            <person name="Bader C.D."/>
            <person name="Teijaro C.N."/>
            <person name="Fluegel L."/>
            <person name="Davis C.M."/>
            <person name="Simpson J.R."/>
            <person name="Lauterbach L."/>
            <person name="Steele A.D."/>
            <person name="Gui C."/>
            <person name="Meng S."/>
            <person name="Li G."/>
            <person name="Viehrig K."/>
            <person name="Ye F."/>
            <person name="Su P."/>
            <person name="Kiefer A.F."/>
            <person name="Nichols A."/>
            <person name="Cepeda A.J."/>
            <person name="Yan W."/>
            <person name="Fan B."/>
            <person name="Jiang Y."/>
            <person name="Adhikari A."/>
            <person name="Zheng C.-J."/>
            <person name="Schuster L."/>
            <person name="Cowan T.M."/>
            <person name="Smanski M.J."/>
            <person name="Chevrette M.G."/>
            <person name="De Carvalho L.P.S."/>
            <person name="Shen B."/>
        </authorList>
    </citation>
    <scope>NUCLEOTIDE SEQUENCE [LARGE SCALE GENOMIC DNA]</scope>
    <source>
        <strain evidence="3 4">NPDC002173</strain>
    </source>
</reference>
<name>A0ABW6T155_9ACTN</name>
<feature type="transmembrane region" description="Helical" evidence="1">
    <location>
        <begin position="344"/>
        <end position="365"/>
    </location>
</feature>
<dbReference type="GO" id="GO:0016746">
    <property type="term" value="F:acyltransferase activity"/>
    <property type="evidence" value="ECO:0007669"/>
    <property type="project" value="UniProtKB-KW"/>
</dbReference>
<keyword evidence="4" id="KW-1185">Reference proteome</keyword>
<feature type="transmembrane region" description="Helical" evidence="1">
    <location>
        <begin position="43"/>
        <end position="62"/>
    </location>
</feature>
<accession>A0ABW6T155</accession>
<feature type="transmembrane region" description="Helical" evidence="1">
    <location>
        <begin position="155"/>
        <end position="172"/>
    </location>
</feature>
<comment type="caution">
    <text evidence="3">The sequence shown here is derived from an EMBL/GenBank/DDBJ whole genome shotgun (WGS) entry which is preliminary data.</text>
</comment>
<keyword evidence="3" id="KW-0012">Acyltransferase</keyword>
<dbReference type="InterPro" id="IPR002656">
    <property type="entry name" value="Acyl_transf_3_dom"/>
</dbReference>
<evidence type="ECO:0000256" key="1">
    <source>
        <dbReference type="SAM" id="Phobius"/>
    </source>
</evidence>
<feature type="transmembrane region" description="Helical" evidence="1">
    <location>
        <begin position="129"/>
        <end position="148"/>
    </location>
</feature>
<proteinExistence type="predicted"/>
<evidence type="ECO:0000259" key="2">
    <source>
        <dbReference type="Pfam" id="PF01757"/>
    </source>
</evidence>